<dbReference type="PANTHER" id="PTHR43158">
    <property type="entry name" value="SKFA PEPTIDE EXPORT ATP-BINDING PROTEIN SKFE"/>
    <property type="match status" value="1"/>
</dbReference>
<name>C8X4I8_DESRD</name>
<gene>
    <name evidence="5" type="ordered locus">Dret_1927</name>
</gene>
<dbReference type="STRING" id="485915.Dret_1927"/>
<evidence type="ECO:0000256" key="3">
    <source>
        <dbReference type="SAM" id="MobiDB-lite"/>
    </source>
</evidence>
<dbReference type="InterPro" id="IPR027417">
    <property type="entry name" value="P-loop_NTPase"/>
</dbReference>
<feature type="domain" description="ABC transporter" evidence="4">
    <location>
        <begin position="265"/>
        <end position="474"/>
    </location>
</feature>
<dbReference type="SUPFAM" id="SSF52540">
    <property type="entry name" value="P-loop containing nucleoside triphosphate hydrolases"/>
    <property type="match status" value="2"/>
</dbReference>
<evidence type="ECO:0000256" key="1">
    <source>
        <dbReference type="ARBA" id="ARBA00022741"/>
    </source>
</evidence>
<keyword evidence="6" id="KW-1185">Reference proteome</keyword>
<dbReference type="PROSITE" id="PS50893">
    <property type="entry name" value="ABC_TRANSPORTER_2"/>
    <property type="match status" value="2"/>
</dbReference>
<feature type="compositionally biased region" description="Low complexity" evidence="3">
    <location>
        <begin position="239"/>
        <end position="256"/>
    </location>
</feature>
<dbReference type="PANTHER" id="PTHR43158:SF2">
    <property type="entry name" value="SKFA PEPTIDE EXPORT ATP-BINDING PROTEIN SKFE"/>
    <property type="match status" value="1"/>
</dbReference>
<dbReference type="Proteomes" id="UP000001052">
    <property type="component" value="Chromosome"/>
</dbReference>
<dbReference type="GO" id="GO:0005524">
    <property type="term" value="F:ATP binding"/>
    <property type="evidence" value="ECO:0007669"/>
    <property type="project" value="UniProtKB-KW"/>
</dbReference>
<evidence type="ECO:0000313" key="5">
    <source>
        <dbReference type="EMBL" id="ACV69211.1"/>
    </source>
</evidence>
<reference evidence="6" key="1">
    <citation type="submission" date="2009-09" db="EMBL/GenBank/DDBJ databases">
        <title>The complete chromosome of Desulfohalobium retbaense DSM 5692.</title>
        <authorList>
            <consortium name="US DOE Joint Genome Institute (JGI-PGF)"/>
            <person name="Lucas S."/>
            <person name="Copeland A."/>
            <person name="Lapidus A."/>
            <person name="Glavina del Rio T."/>
            <person name="Dalin E."/>
            <person name="Tice H."/>
            <person name="Bruce D."/>
            <person name="Goodwin L."/>
            <person name="Pitluck S."/>
            <person name="Kyrpides N."/>
            <person name="Mavromatis K."/>
            <person name="Ivanova N."/>
            <person name="Mikhailova N."/>
            <person name="Munk A.C."/>
            <person name="Brettin T."/>
            <person name="Detter J.C."/>
            <person name="Han C."/>
            <person name="Tapia R."/>
            <person name="Larimer F."/>
            <person name="Land M."/>
            <person name="Hauser L."/>
            <person name="Markowitz V."/>
            <person name="Cheng J.-F."/>
            <person name="Hugenholtz P."/>
            <person name="Woyke T."/>
            <person name="Wu D."/>
            <person name="Spring S."/>
            <person name="Klenk H.-P."/>
            <person name="Eisen J.A."/>
        </authorList>
    </citation>
    <scope>NUCLEOTIDE SEQUENCE [LARGE SCALE GENOMIC DNA]</scope>
    <source>
        <strain evidence="6">DSM 5692</strain>
    </source>
</reference>
<dbReference type="RefSeq" id="WP_015752354.1">
    <property type="nucleotide sequence ID" value="NC_013223.1"/>
</dbReference>
<protein>
    <submittedName>
        <fullName evidence="5">ABC transporter related protein</fullName>
    </submittedName>
</protein>
<proteinExistence type="predicted"/>
<dbReference type="InterPro" id="IPR003593">
    <property type="entry name" value="AAA+_ATPase"/>
</dbReference>
<dbReference type="SMART" id="SM00382">
    <property type="entry name" value="AAA"/>
    <property type="match status" value="2"/>
</dbReference>
<accession>C8X4I8</accession>
<sequence length="474" mass="51281">MQKSDQCRPWLRLAGARVRLGSTTVLTGLDCALYPGEHVVVTGANAAGKSTFLRLCAGLVWPTDPACREYILQGRRTTSPLPVRHHGAWVAPGQQLAYQGRQARVTVWEVVATGLTNTPFVYVPLSEADAMQVWTTLERFGLQELAERSFAGLSQGQQWQVLLARAMSGGPRFLFLDECTSGLDGPSRDLFWQALHTAVQLGAHALLATPQPWACPEWIGRTITLDQGRIIAGPMRQTAEQGAAAKPGASAGATTGEPTNSRVLVRLSGARVRHEGRDLLGPVSLAIRAGTVWAVRGPNGAGKTTLLRLVSGDAPPYAGQGREYPCLPAQSDRARRETRIRAVFPDQRIELFVRNLPAGAIAGHNAGETRQLWCRFGLQGLEERPFAHLSSGQQQRVLLTRALAGAPSLLVLDEPFTALDAWGRAVCREVVQEHIARNVAVVYSAHAEADCFAGTDHVLWVSGGRVRDSGLQSR</sequence>
<dbReference type="OrthoDB" id="9809450at2"/>
<dbReference type="HOGENOM" id="CLU_000604_45_2_7"/>
<dbReference type="InterPro" id="IPR003439">
    <property type="entry name" value="ABC_transporter-like_ATP-bd"/>
</dbReference>
<dbReference type="AlphaFoldDB" id="C8X4I8"/>
<dbReference type="eggNOG" id="COG0488">
    <property type="taxonomic scope" value="Bacteria"/>
</dbReference>
<feature type="region of interest" description="Disordered" evidence="3">
    <location>
        <begin position="239"/>
        <end position="259"/>
    </location>
</feature>
<dbReference type="EMBL" id="CP001734">
    <property type="protein sequence ID" value="ACV69211.1"/>
    <property type="molecule type" value="Genomic_DNA"/>
</dbReference>
<reference evidence="5 6" key="2">
    <citation type="journal article" date="2010" name="Stand. Genomic Sci.">
        <title>Complete genome sequence of Desulfohalobium retbaense type strain (HR(100)).</title>
        <authorList>
            <person name="Spring S."/>
            <person name="Nolan M."/>
            <person name="Lapidus A."/>
            <person name="Glavina Del Rio T."/>
            <person name="Copeland A."/>
            <person name="Tice H."/>
            <person name="Cheng J.F."/>
            <person name="Lucas S."/>
            <person name="Land M."/>
            <person name="Chen F."/>
            <person name="Bruce D."/>
            <person name="Goodwin L."/>
            <person name="Pitluck S."/>
            <person name="Ivanova N."/>
            <person name="Mavromatis K."/>
            <person name="Mikhailova N."/>
            <person name="Pati A."/>
            <person name="Chen A."/>
            <person name="Palaniappan K."/>
            <person name="Hauser L."/>
            <person name="Chang Y.J."/>
            <person name="Jeffries C.D."/>
            <person name="Munk C."/>
            <person name="Kiss H."/>
            <person name="Chain P."/>
            <person name="Han C."/>
            <person name="Brettin T."/>
            <person name="Detter J.C."/>
            <person name="Schuler E."/>
            <person name="Goker M."/>
            <person name="Rohde M."/>
            <person name="Bristow J."/>
            <person name="Eisen J.A."/>
            <person name="Markowitz V."/>
            <person name="Hugenholtz P."/>
            <person name="Kyrpides N.C."/>
            <person name="Klenk H.P."/>
        </authorList>
    </citation>
    <scope>NUCLEOTIDE SEQUENCE [LARGE SCALE GENOMIC DNA]</scope>
    <source>
        <strain evidence="5 6">DSM 5692</strain>
    </source>
</reference>
<dbReference type="GO" id="GO:0016887">
    <property type="term" value="F:ATP hydrolysis activity"/>
    <property type="evidence" value="ECO:0007669"/>
    <property type="project" value="InterPro"/>
</dbReference>
<keyword evidence="2" id="KW-0067">ATP-binding</keyword>
<keyword evidence="1" id="KW-0547">Nucleotide-binding</keyword>
<evidence type="ECO:0000313" key="6">
    <source>
        <dbReference type="Proteomes" id="UP000001052"/>
    </source>
</evidence>
<organism evidence="5 6">
    <name type="scientific">Desulfohalobium retbaense (strain ATCC 49708 / DSM 5692 / JCM 16813 / HR100)</name>
    <dbReference type="NCBI Taxonomy" id="485915"/>
    <lineage>
        <taxon>Bacteria</taxon>
        <taxon>Pseudomonadati</taxon>
        <taxon>Thermodesulfobacteriota</taxon>
        <taxon>Desulfovibrionia</taxon>
        <taxon>Desulfovibrionales</taxon>
        <taxon>Desulfohalobiaceae</taxon>
        <taxon>Desulfohalobium</taxon>
    </lineage>
</organism>
<dbReference type="Gene3D" id="3.40.50.300">
    <property type="entry name" value="P-loop containing nucleotide triphosphate hydrolases"/>
    <property type="match status" value="2"/>
</dbReference>
<dbReference type="Pfam" id="PF00005">
    <property type="entry name" value="ABC_tran"/>
    <property type="match status" value="2"/>
</dbReference>
<evidence type="ECO:0000259" key="4">
    <source>
        <dbReference type="PROSITE" id="PS50893"/>
    </source>
</evidence>
<feature type="domain" description="ABC transporter" evidence="4">
    <location>
        <begin position="11"/>
        <end position="252"/>
    </location>
</feature>
<evidence type="ECO:0000256" key="2">
    <source>
        <dbReference type="ARBA" id="ARBA00022840"/>
    </source>
</evidence>
<dbReference type="KEGG" id="drt:Dret_1927"/>